<evidence type="ECO:0000256" key="1">
    <source>
        <dbReference type="ARBA" id="ARBA00009747"/>
    </source>
</evidence>
<evidence type="ECO:0000256" key="6">
    <source>
        <dbReference type="ARBA" id="ARBA00022840"/>
    </source>
</evidence>
<feature type="binding site" evidence="8">
    <location>
        <position position="123"/>
    </location>
    <ligand>
        <name>ATP</name>
        <dbReference type="ChEBI" id="CHEBI:30616"/>
    </ligand>
</feature>
<keyword evidence="3 8" id="KW-0548">Nucleotidyltransferase</keyword>
<evidence type="ECO:0000313" key="10">
    <source>
        <dbReference type="Proteomes" id="UP001219956"/>
    </source>
</evidence>
<dbReference type="EMBL" id="JAQQLF010000020">
    <property type="protein sequence ID" value="MDC7718476.1"/>
    <property type="molecule type" value="Genomic_DNA"/>
</dbReference>
<comment type="similarity">
    <text evidence="1 8">Belongs to the SELO family.</text>
</comment>
<dbReference type="EC" id="2.7.7.-" evidence="8"/>
<dbReference type="HAMAP" id="MF_00692">
    <property type="entry name" value="SelO"/>
    <property type="match status" value="1"/>
</dbReference>
<comment type="catalytic activity">
    <reaction evidence="8">
        <text>L-histidyl-[protein] + UTP = N(tele)-(5'-uridylyl)-L-histidyl-[protein] + diphosphate</text>
        <dbReference type="Rhea" id="RHEA:83891"/>
        <dbReference type="Rhea" id="RHEA-COMP:9745"/>
        <dbReference type="Rhea" id="RHEA-COMP:20239"/>
        <dbReference type="ChEBI" id="CHEBI:29979"/>
        <dbReference type="ChEBI" id="CHEBI:33019"/>
        <dbReference type="ChEBI" id="CHEBI:46398"/>
        <dbReference type="ChEBI" id="CHEBI:233474"/>
    </reaction>
</comment>
<dbReference type="RefSeq" id="WP_272752717.1">
    <property type="nucleotide sequence ID" value="NZ_JAQQLF010000020.1"/>
</dbReference>
<feature type="active site" description="Proton acceptor" evidence="8">
    <location>
        <position position="249"/>
    </location>
</feature>
<accession>A0ABT5J1Z2</accession>
<evidence type="ECO:0000256" key="3">
    <source>
        <dbReference type="ARBA" id="ARBA00022695"/>
    </source>
</evidence>
<keyword evidence="8" id="KW-0464">Manganese</keyword>
<feature type="binding site" evidence="8">
    <location>
        <position position="259"/>
    </location>
    <ligand>
        <name>Mg(2+)</name>
        <dbReference type="ChEBI" id="CHEBI:18420"/>
    </ligand>
</feature>
<dbReference type="Proteomes" id="UP001219956">
    <property type="component" value="Unassembled WGS sequence"/>
</dbReference>
<evidence type="ECO:0000256" key="5">
    <source>
        <dbReference type="ARBA" id="ARBA00022741"/>
    </source>
</evidence>
<feature type="binding site" evidence="8">
    <location>
        <position position="122"/>
    </location>
    <ligand>
        <name>ATP</name>
        <dbReference type="ChEBI" id="CHEBI:30616"/>
    </ligand>
</feature>
<evidence type="ECO:0000256" key="7">
    <source>
        <dbReference type="ARBA" id="ARBA00022842"/>
    </source>
</evidence>
<comment type="function">
    <text evidence="8">Nucleotidyltransferase involved in the post-translational modification of proteins. It can catalyze the addition of adenosine monophosphate (AMP) or uridine monophosphate (UMP) to a protein, resulting in modifications known as AMPylation and UMPylation.</text>
</comment>
<feature type="binding site" evidence="8">
    <location>
        <position position="90"/>
    </location>
    <ligand>
        <name>ATP</name>
        <dbReference type="ChEBI" id="CHEBI:30616"/>
    </ligand>
</feature>
<keyword evidence="10" id="KW-1185">Reference proteome</keyword>
<evidence type="ECO:0000313" key="9">
    <source>
        <dbReference type="EMBL" id="MDC7718476.1"/>
    </source>
</evidence>
<keyword evidence="6 8" id="KW-0067">ATP-binding</keyword>
<comment type="catalytic activity">
    <reaction evidence="8">
        <text>L-tyrosyl-[protein] + ATP = O-(5'-adenylyl)-L-tyrosyl-[protein] + diphosphate</text>
        <dbReference type="Rhea" id="RHEA:54288"/>
        <dbReference type="Rhea" id="RHEA-COMP:10136"/>
        <dbReference type="Rhea" id="RHEA-COMP:13846"/>
        <dbReference type="ChEBI" id="CHEBI:30616"/>
        <dbReference type="ChEBI" id="CHEBI:33019"/>
        <dbReference type="ChEBI" id="CHEBI:46858"/>
        <dbReference type="ChEBI" id="CHEBI:83624"/>
        <dbReference type="EC" id="2.7.7.108"/>
    </reaction>
</comment>
<dbReference type="EC" id="2.7.7.108" evidence="8"/>
<feature type="binding site" evidence="8">
    <location>
        <position position="180"/>
    </location>
    <ligand>
        <name>ATP</name>
        <dbReference type="ChEBI" id="CHEBI:30616"/>
    </ligand>
</feature>
<feature type="binding site" evidence="8">
    <location>
        <position position="173"/>
    </location>
    <ligand>
        <name>ATP</name>
        <dbReference type="ChEBI" id="CHEBI:30616"/>
    </ligand>
</feature>
<protein>
    <recommendedName>
        <fullName evidence="8">Protein nucleotidyltransferase YdiU</fullName>
        <ecNumber evidence="8">2.7.7.-</ecNumber>
    </recommendedName>
    <alternativeName>
        <fullName evidence="8">Protein adenylyltransferase YdiU</fullName>
        <ecNumber evidence="8">2.7.7.108</ecNumber>
    </alternativeName>
    <alternativeName>
        <fullName evidence="8">Protein uridylyltransferase YdiU</fullName>
        <ecNumber evidence="8">2.7.7.-</ecNumber>
    </alternativeName>
</protein>
<keyword evidence="4 8" id="KW-0479">Metal-binding</keyword>
<evidence type="ECO:0000256" key="2">
    <source>
        <dbReference type="ARBA" id="ARBA00022679"/>
    </source>
</evidence>
<evidence type="ECO:0000256" key="8">
    <source>
        <dbReference type="HAMAP-Rule" id="MF_00692"/>
    </source>
</evidence>
<dbReference type="PANTHER" id="PTHR32057:SF14">
    <property type="entry name" value="PROTEIN ADENYLYLTRANSFERASE SELO, MITOCHONDRIAL"/>
    <property type="match status" value="1"/>
</dbReference>
<feature type="binding site" evidence="8">
    <location>
        <position position="110"/>
    </location>
    <ligand>
        <name>ATP</name>
        <dbReference type="ChEBI" id="CHEBI:30616"/>
    </ligand>
</feature>
<comment type="catalytic activity">
    <reaction evidence="8">
        <text>L-tyrosyl-[protein] + UTP = O-(5'-uridylyl)-L-tyrosyl-[protein] + diphosphate</text>
        <dbReference type="Rhea" id="RHEA:83887"/>
        <dbReference type="Rhea" id="RHEA-COMP:10136"/>
        <dbReference type="Rhea" id="RHEA-COMP:20238"/>
        <dbReference type="ChEBI" id="CHEBI:33019"/>
        <dbReference type="ChEBI" id="CHEBI:46398"/>
        <dbReference type="ChEBI" id="CHEBI:46858"/>
        <dbReference type="ChEBI" id="CHEBI:90602"/>
    </reaction>
</comment>
<feature type="binding site" evidence="8">
    <location>
        <position position="89"/>
    </location>
    <ligand>
        <name>ATP</name>
        <dbReference type="ChEBI" id="CHEBI:30616"/>
    </ligand>
</feature>
<comment type="catalytic activity">
    <reaction evidence="8">
        <text>L-seryl-[protein] + UTP = O-(5'-uridylyl)-L-seryl-[protein] + diphosphate</text>
        <dbReference type="Rhea" id="RHEA:64604"/>
        <dbReference type="Rhea" id="RHEA-COMP:9863"/>
        <dbReference type="Rhea" id="RHEA-COMP:16635"/>
        <dbReference type="ChEBI" id="CHEBI:29999"/>
        <dbReference type="ChEBI" id="CHEBI:33019"/>
        <dbReference type="ChEBI" id="CHEBI:46398"/>
        <dbReference type="ChEBI" id="CHEBI:156051"/>
    </reaction>
</comment>
<comment type="catalytic activity">
    <reaction evidence="8">
        <text>L-seryl-[protein] + ATP = 3-O-(5'-adenylyl)-L-seryl-[protein] + diphosphate</text>
        <dbReference type="Rhea" id="RHEA:58120"/>
        <dbReference type="Rhea" id="RHEA-COMP:9863"/>
        <dbReference type="Rhea" id="RHEA-COMP:15073"/>
        <dbReference type="ChEBI" id="CHEBI:29999"/>
        <dbReference type="ChEBI" id="CHEBI:30616"/>
        <dbReference type="ChEBI" id="CHEBI:33019"/>
        <dbReference type="ChEBI" id="CHEBI:142516"/>
        <dbReference type="EC" id="2.7.7.108"/>
    </reaction>
</comment>
<comment type="cofactor">
    <cofactor evidence="8">
        <name>Mg(2+)</name>
        <dbReference type="ChEBI" id="CHEBI:18420"/>
    </cofactor>
    <cofactor evidence="8">
        <name>Mn(2+)</name>
        <dbReference type="ChEBI" id="CHEBI:29035"/>
    </cofactor>
</comment>
<comment type="caution">
    <text evidence="9">The sequence shown here is derived from an EMBL/GenBank/DDBJ whole genome shotgun (WGS) entry which is preliminary data.</text>
</comment>
<dbReference type="Pfam" id="PF02696">
    <property type="entry name" value="SelO"/>
    <property type="match status" value="1"/>
</dbReference>
<feature type="binding site" evidence="8">
    <location>
        <position position="87"/>
    </location>
    <ligand>
        <name>ATP</name>
        <dbReference type="ChEBI" id="CHEBI:30616"/>
    </ligand>
</feature>
<organism evidence="9 10">
    <name type="scientific">Vogesella aquatica</name>
    <dbReference type="NCBI Taxonomy" id="2984206"/>
    <lineage>
        <taxon>Bacteria</taxon>
        <taxon>Pseudomonadati</taxon>
        <taxon>Pseudomonadota</taxon>
        <taxon>Betaproteobacteria</taxon>
        <taxon>Neisseriales</taxon>
        <taxon>Chromobacteriaceae</taxon>
        <taxon>Vogesella</taxon>
    </lineage>
</organism>
<feature type="binding site" evidence="8">
    <location>
        <position position="250"/>
    </location>
    <ligand>
        <name>Mg(2+)</name>
        <dbReference type="ChEBI" id="CHEBI:18420"/>
    </ligand>
</feature>
<reference evidence="9 10" key="1">
    <citation type="submission" date="2023-01" db="EMBL/GenBank/DDBJ databases">
        <title>Novel species of the genus Vogesella isolated from rivers.</title>
        <authorList>
            <person name="Lu H."/>
        </authorList>
    </citation>
    <scope>NUCLEOTIDE SEQUENCE [LARGE SCALE GENOMIC DNA]</scope>
    <source>
        <strain evidence="9 10">DC21W</strain>
    </source>
</reference>
<dbReference type="InterPro" id="IPR003846">
    <property type="entry name" value="SelO"/>
</dbReference>
<evidence type="ECO:0000256" key="4">
    <source>
        <dbReference type="ARBA" id="ARBA00022723"/>
    </source>
</evidence>
<dbReference type="NCBIfam" id="NF000658">
    <property type="entry name" value="PRK00029.1"/>
    <property type="match status" value="1"/>
</dbReference>
<feature type="binding site" evidence="8">
    <location>
        <position position="259"/>
    </location>
    <ligand>
        <name>ATP</name>
        <dbReference type="ChEBI" id="CHEBI:30616"/>
    </ligand>
</feature>
<keyword evidence="2 8" id="KW-0808">Transferase</keyword>
<keyword evidence="7 8" id="KW-0460">Magnesium</keyword>
<proteinExistence type="inferred from homology"/>
<sequence length="491" mass="53108">MIRIPFEHSYATQLPQACAAANPDKPSAPHLLYWHATLAGELGLGSSGVDDATLAALFSGAQLPAGAQPVAQVYAGHQFGGYSPQLGDGRALLLGEVVDTAGQRRDIAFKGSGRTPFSRRGDGKAAVGPMLRELIIGEAMHALGIPTTRALAVVATGDTVYRDRPLPGAVLTRVAASHIRVGTFEYFANRGDDTTLRQLAAYTLQRHYPQLQHAANPYLAMLEAVCQRQASLVAQWLHAGFIHGVMNTDNMTLSGETIDYGPCAFMDTYDPATVFSSIDERGRYAYGNQPAIAQWNLARLAEALLPLLDAASMDDAVAQATGVIHGFQAYYQQAWLAQARRKLGLTDAQEDDLVLAEDWLLMLHRQRVDFTLAWRYLADVLDGHSARLAALFAQPDVLQAWLARWQARLAVSGQPVAQVAGSMRAANPLYIARNHLVEEALAAASEYGDMALAQQLLAVLAQPYAERPGLERYALPASAELARGYRTFCGT</sequence>
<keyword evidence="5 8" id="KW-0547">Nucleotide-binding</keyword>
<gene>
    <name evidence="8" type="primary">ydiU</name>
    <name evidence="8" type="synonym">selO</name>
    <name evidence="9" type="ORF">PQU95_14780</name>
</gene>
<comment type="catalytic activity">
    <reaction evidence="8">
        <text>L-threonyl-[protein] + ATP = 3-O-(5'-adenylyl)-L-threonyl-[protein] + diphosphate</text>
        <dbReference type="Rhea" id="RHEA:54292"/>
        <dbReference type="Rhea" id="RHEA-COMP:11060"/>
        <dbReference type="Rhea" id="RHEA-COMP:13847"/>
        <dbReference type="ChEBI" id="CHEBI:30013"/>
        <dbReference type="ChEBI" id="CHEBI:30616"/>
        <dbReference type="ChEBI" id="CHEBI:33019"/>
        <dbReference type="ChEBI" id="CHEBI:138113"/>
        <dbReference type="EC" id="2.7.7.108"/>
    </reaction>
</comment>
<dbReference type="PANTHER" id="PTHR32057">
    <property type="entry name" value="PROTEIN ADENYLYLTRANSFERASE SELO, MITOCHONDRIAL"/>
    <property type="match status" value="1"/>
</dbReference>
<name>A0ABT5J1Z2_9NEIS</name>